<dbReference type="EMBL" id="FODS01000020">
    <property type="protein sequence ID" value="SEP03176.1"/>
    <property type="molecule type" value="Genomic_DNA"/>
</dbReference>
<dbReference type="RefSeq" id="WP_093119667.1">
    <property type="nucleotide sequence ID" value="NZ_FODS01000020.1"/>
</dbReference>
<proteinExistence type="predicted"/>
<dbReference type="STRING" id="569882.SAMN04490248_12051"/>
<evidence type="ECO:0000313" key="1">
    <source>
        <dbReference type="EMBL" id="SEP03176.1"/>
    </source>
</evidence>
<dbReference type="AlphaFoldDB" id="A0A1H8UJB8"/>
<accession>A0A1H8UJB8</accession>
<keyword evidence="2" id="KW-1185">Reference proteome</keyword>
<name>A0A1H8UJB8_9RHOB</name>
<evidence type="ECO:0008006" key="3">
    <source>
        <dbReference type="Google" id="ProtNLM"/>
    </source>
</evidence>
<organism evidence="1 2">
    <name type="scientific">Salinihabitans flavidus</name>
    <dbReference type="NCBI Taxonomy" id="569882"/>
    <lineage>
        <taxon>Bacteria</taxon>
        <taxon>Pseudomonadati</taxon>
        <taxon>Pseudomonadota</taxon>
        <taxon>Alphaproteobacteria</taxon>
        <taxon>Rhodobacterales</taxon>
        <taxon>Roseobacteraceae</taxon>
        <taxon>Salinihabitans</taxon>
    </lineage>
</organism>
<dbReference type="Proteomes" id="UP000198893">
    <property type="component" value="Unassembled WGS sequence"/>
</dbReference>
<reference evidence="1 2" key="1">
    <citation type="submission" date="2016-10" db="EMBL/GenBank/DDBJ databases">
        <authorList>
            <person name="de Groot N.N."/>
        </authorList>
    </citation>
    <scope>NUCLEOTIDE SEQUENCE [LARGE SCALE GENOMIC DNA]</scope>
    <source>
        <strain evidence="1 2">DSM 27842</strain>
    </source>
</reference>
<sequence length="176" mass="19218">MQYERIQLITAAPKFDAIADIVANVRAVRSLAPIDAINDLRAFARRGDTAALAWDGDTLAGCVCLTACHHFIQGAEWMPIKVALIRRGLDLARIGCSHFVYLHPDYWGQGHTLALNAHARRSNRAFTHTLAHGFATSRLEDWAAQLPGAEDVGLPGPHGGRVFIREITPEITADSS</sequence>
<dbReference type="SUPFAM" id="SSF55729">
    <property type="entry name" value="Acyl-CoA N-acyltransferases (Nat)"/>
    <property type="match status" value="1"/>
</dbReference>
<dbReference type="InterPro" id="IPR016181">
    <property type="entry name" value="Acyl_CoA_acyltransferase"/>
</dbReference>
<evidence type="ECO:0000313" key="2">
    <source>
        <dbReference type="Proteomes" id="UP000198893"/>
    </source>
</evidence>
<protein>
    <recommendedName>
        <fullName evidence="3">N-acetyltransferase domain-containing protein</fullName>
    </recommendedName>
</protein>
<dbReference type="OrthoDB" id="7840910at2"/>
<gene>
    <name evidence="1" type="ORF">SAMN04490248_12051</name>
</gene>